<dbReference type="SUPFAM" id="SSF56219">
    <property type="entry name" value="DNase I-like"/>
    <property type="match status" value="1"/>
</dbReference>
<feature type="domain" description="Endonuclease/exonuclease/phosphatase" evidence="1">
    <location>
        <begin position="5"/>
        <end position="310"/>
    </location>
</feature>
<dbReference type="PANTHER" id="PTHR14859">
    <property type="entry name" value="CALCOFLUOR WHITE HYPERSENSITIVE PROTEIN PRECURSOR"/>
    <property type="match status" value="1"/>
</dbReference>
<proteinExistence type="predicted"/>
<protein>
    <recommendedName>
        <fullName evidence="1">Endonuclease/exonuclease/phosphatase domain-containing protein</fullName>
    </recommendedName>
</protein>
<accession>A0ABQ3VLV6</accession>
<name>A0ABQ3VLV6_9CHLR</name>
<dbReference type="InterPro" id="IPR005135">
    <property type="entry name" value="Endo/exonuclease/phosphatase"/>
</dbReference>
<evidence type="ECO:0000313" key="2">
    <source>
        <dbReference type="EMBL" id="GHO87197.1"/>
    </source>
</evidence>
<comment type="caution">
    <text evidence="2">The sequence shown here is derived from an EMBL/GenBank/DDBJ whole genome shotgun (WGS) entry which is preliminary data.</text>
</comment>
<dbReference type="PANTHER" id="PTHR14859:SF1">
    <property type="entry name" value="PGAP2-INTERACTING PROTEIN"/>
    <property type="match status" value="1"/>
</dbReference>
<evidence type="ECO:0000259" key="1">
    <source>
        <dbReference type="Pfam" id="PF03372"/>
    </source>
</evidence>
<dbReference type="EMBL" id="BNJJ01000016">
    <property type="protein sequence ID" value="GHO87197.1"/>
    <property type="molecule type" value="Genomic_DNA"/>
</dbReference>
<dbReference type="Gene3D" id="3.60.10.10">
    <property type="entry name" value="Endonuclease/exonuclease/phosphatase"/>
    <property type="match status" value="1"/>
</dbReference>
<reference evidence="2 3" key="1">
    <citation type="journal article" date="2021" name="Int. J. Syst. Evol. Microbiol.">
        <title>Reticulibacter mediterranei gen. nov., sp. nov., within the new family Reticulibacteraceae fam. nov., and Ktedonospora formicarum gen. nov., sp. nov., Ktedonobacter robiniae sp. nov., Dictyobacter formicarum sp. nov. and Dictyobacter arantiisoli sp. nov., belonging to the class Ktedonobacteria.</title>
        <authorList>
            <person name="Yabe S."/>
            <person name="Zheng Y."/>
            <person name="Wang C.M."/>
            <person name="Sakai Y."/>
            <person name="Abe K."/>
            <person name="Yokota A."/>
            <person name="Donadio S."/>
            <person name="Cavaletti L."/>
            <person name="Monciardini P."/>
        </authorList>
    </citation>
    <scope>NUCLEOTIDE SEQUENCE [LARGE SCALE GENOMIC DNA]</scope>
    <source>
        <strain evidence="2 3">SOSP1-9</strain>
    </source>
</reference>
<dbReference type="InterPro" id="IPR051916">
    <property type="entry name" value="GPI-anchor_lipid_remodeler"/>
</dbReference>
<keyword evidence="3" id="KW-1185">Reference proteome</keyword>
<dbReference type="Proteomes" id="UP000635565">
    <property type="component" value="Unassembled WGS sequence"/>
</dbReference>
<dbReference type="InterPro" id="IPR036691">
    <property type="entry name" value="Endo/exonu/phosph_ase_sf"/>
</dbReference>
<evidence type="ECO:0000313" key="3">
    <source>
        <dbReference type="Proteomes" id="UP000635565"/>
    </source>
</evidence>
<sequence length="337" mass="37395">MTRIVSYNILAGGYSLREKGAKRTEQLLKIIHSADPDIVGLPEALNPIKFAGPTVVEEMAQVLGMQLIKGGETGSSRDYQTALMTRLPIISVKNHARPGILARPLLEVCVEESSGQQLTIFVIHLSAAFNRRWAGNHIRMREVREILHILAPFRAEGKPHILIGDFNSLAPKDAFTASALLKYVMRMDTRRKNLTLNDGHPHLNSVVPPKLRFLNPVLRTVAHSEVLCKLFDLAAYFYAPRGTIRLLTEHYIDCFRHLHPHEDGFTCPAAAPAGRIDYIFADPTLVERLQMCRVLVRGEDDFLGEHASDHLAVAAEFGLSVAPQVPSTPVDNAISHS</sequence>
<dbReference type="RefSeq" id="WP_201364775.1">
    <property type="nucleotide sequence ID" value="NZ_BNJJ01000016.1"/>
</dbReference>
<dbReference type="Pfam" id="PF03372">
    <property type="entry name" value="Exo_endo_phos"/>
    <property type="match status" value="1"/>
</dbReference>
<organism evidence="2 3">
    <name type="scientific">Dictyobacter formicarum</name>
    <dbReference type="NCBI Taxonomy" id="2778368"/>
    <lineage>
        <taxon>Bacteria</taxon>
        <taxon>Bacillati</taxon>
        <taxon>Chloroflexota</taxon>
        <taxon>Ktedonobacteria</taxon>
        <taxon>Ktedonobacterales</taxon>
        <taxon>Dictyobacteraceae</taxon>
        <taxon>Dictyobacter</taxon>
    </lineage>
</organism>
<gene>
    <name evidence="2" type="ORF">KSZ_52030</name>
</gene>